<dbReference type="Proteomes" id="UP000243255">
    <property type="component" value="Unassembled WGS sequence"/>
</dbReference>
<evidence type="ECO:0000313" key="1">
    <source>
        <dbReference type="EMBL" id="SHG98612.1"/>
    </source>
</evidence>
<dbReference type="AlphaFoldDB" id="A0A1M5PA36"/>
<reference evidence="2" key="1">
    <citation type="submission" date="2016-11" db="EMBL/GenBank/DDBJ databases">
        <authorList>
            <person name="Varghese N."/>
            <person name="Submissions S."/>
        </authorList>
    </citation>
    <scope>NUCLEOTIDE SEQUENCE [LARGE SCALE GENOMIC DNA]</scope>
    <source>
        <strain evidence="2">DSM 2635</strain>
    </source>
</reference>
<protein>
    <recommendedName>
        <fullName evidence="3">BNR repeat-containing family member</fullName>
    </recommendedName>
</protein>
<proteinExistence type="predicted"/>
<gene>
    <name evidence="1" type="ORF">SAMN04488530_11355</name>
</gene>
<keyword evidence="2" id="KW-1185">Reference proteome</keyword>
<evidence type="ECO:0008006" key="3">
    <source>
        <dbReference type="Google" id="ProtNLM"/>
    </source>
</evidence>
<dbReference type="OrthoDB" id="1706352at2"/>
<dbReference type="RefSeq" id="WP_073125937.1">
    <property type="nucleotide sequence ID" value="NZ_BAABCH010000098.1"/>
</dbReference>
<name>A0A1M5PA36_9FIRM</name>
<dbReference type="EMBL" id="FQWX01000013">
    <property type="protein sequence ID" value="SHG98612.1"/>
    <property type="molecule type" value="Genomic_DNA"/>
</dbReference>
<sequence length="337" mass="39492">MSFFNNCSTIIRRSNKDMFFIRLEDGITFDYFNCENELVSSQKIFPKTNIDFTNFYISLDKDDNIYGIYNDESLFMIEIPKDSTKVSSKEILSYDNEKFDISFPYIKCLDDSTHILYYVYDTNYSNACALFHHYKQRDCWIENKIDFIDNILLDDFSVISNQNSLVVFYFKLVDYHEELFFSQFNSSNLTWSKPIQITNSGNNKVYLSILKDSMNFYHISFCEKIDSGYVVRYINGYLNEGSFDIEISNSLTKPSTCMYPSLLKKGSITYVMWVDFGRLNTSISYDLGKTWSNQKTDEFSVEDDFVRARFISNYKDDLPYNASCIFTTSSAVEILGF</sequence>
<accession>A0A1M5PA36</accession>
<organism evidence="1 2">
    <name type="scientific">Asaccharospora irregularis DSM 2635</name>
    <dbReference type="NCBI Taxonomy" id="1121321"/>
    <lineage>
        <taxon>Bacteria</taxon>
        <taxon>Bacillati</taxon>
        <taxon>Bacillota</taxon>
        <taxon>Clostridia</taxon>
        <taxon>Peptostreptococcales</taxon>
        <taxon>Peptostreptococcaceae</taxon>
        <taxon>Asaccharospora</taxon>
    </lineage>
</organism>
<evidence type="ECO:0000313" key="2">
    <source>
        <dbReference type="Proteomes" id="UP000243255"/>
    </source>
</evidence>